<protein>
    <submittedName>
        <fullName evidence="2">Uncharacterized protein</fullName>
    </submittedName>
</protein>
<proteinExistence type="predicted"/>
<keyword evidence="1" id="KW-0732">Signal</keyword>
<feature type="chain" id="PRO_5003823666" evidence="1">
    <location>
        <begin position="24"/>
        <end position="139"/>
    </location>
</feature>
<comment type="caution">
    <text evidence="2">The sequence shown here is derived from an EMBL/GenBank/DDBJ whole genome shotgun (WGS) entry which is preliminary data.</text>
</comment>
<evidence type="ECO:0000256" key="1">
    <source>
        <dbReference type="SAM" id="SignalP"/>
    </source>
</evidence>
<name>J9EYY4_WUCBA</name>
<accession>J9EYY4</accession>
<reference evidence="3" key="1">
    <citation type="submission" date="2012-08" db="EMBL/GenBank/DDBJ databases">
        <title>The Genome Sequence of Wuchereria bancrofti.</title>
        <authorList>
            <person name="Nutman T.B."/>
            <person name="Fink D.L."/>
            <person name="Russ C."/>
            <person name="Young S."/>
            <person name="Zeng Q."/>
            <person name="Koehrsen M."/>
            <person name="Alvarado L."/>
            <person name="Berlin A."/>
            <person name="Chapman S.B."/>
            <person name="Chen Z."/>
            <person name="Freedman E."/>
            <person name="Gellesch M."/>
            <person name="Goldberg J."/>
            <person name="Griggs A."/>
            <person name="Gujja S."/>
            <person name="Heilman E.R."/>
            <person name="Heiman D."/>
            <person name="Hepburn T."/>
            <person name="Howarth C."/>
            <person name="Jen D."/>
            <person name="Larson L."/>
            <person name="Lewis B."/>
            <person name="Mehta T."/>
            <person name="Park D."/>
            <person name="Pearson M."/>
            <person name="Roberts A."/>
            <person name="Saif S."/>
            <person name="Shea T."/>
            <person name="Shenoy N."/>
            <person name="Sisk P."/>
            <person name="Stolte C."/>
            <person name="Sykes S."/>
            <person name="Walk T."/>
            <person name="White J."/>
            <person name="Yandava C."/>
            <person name="Haas B."/>
            <person name="Henn M.R."/>
            <person name="Nusbaum C."/>
            <person name="Birren B."/>
        </authorList>
    </citation>
    <scope>NUCLEOTIDE SEQUENCE [LARGE SCALE GENOMIC DNA]</scope>
    <source>
        <strain evidence="3">NA</strain>
    </source>
</reference>
<evidence type="ECO:0000313" key="2">
    <source>
        <dbReference type="EMBL" id="EJW87821.1"/>
    </source>
</evidence>
<sequence>MTCKNQFIARLKLLFFLLCETLTSNKNYLWKTKPENSEFSTRSFEKAIRIVSILDVPYISLWYCAKVRYVSSSQCSTRRASSFRRQLPLPRSISDLNHTKSRKKSNSVSYYELIDGSTRVSMHYPLPQQFFYISIAIKH</sequence>
<feature type="signal peptide" evidence="1">
    <location>
        <begin position="1"/>
        <end position="23"/>
    </location>
</feature>
<dbReference type="AlphaFoldDB" id="J9EYY4"/>
<gene>
    <name evidence="2" type="ORF">WUBG_01269</name>
</gene>
<evidence type="ECO:0000313" key="3">
    <source>
        <dbReference type="Proteomes" id="UP000004810"/>
    </source>
</evidence>
<organism evidence="2 3">
    <name type="scientific">Wuchereria bancrofti</name>
    <dbReference type="NCBI Taxonomy" id="6293"/>
    <lineage>
        <taxon>Eukaryota</taxon>
        <taxon>Metazoa</taxon>
        <taxon>Ecdysozoa</taxon>
        <taxon>Nematoda</taxon>
        <taxon>Chromadorea</taxon>
        <taxon>Rhabditida</taxon>
        <taxon>Spirurina</taxon>
        <taxon>Spiruromorpha</taxon>
        <taxon>Filarioidea</taxon>
        <taxon>Onchocercidae</taxon>
        <taxon>Wuchereria</taxon>
    </lineage>
</organism>
<dbReference type="EMBL" id="ADBV01000280">
    <property type="protein sequence ID" value="EJW87821.1"/>
    <property type="molecule type" value="Genomic_DNA"/>
</dbReference>
<dbReference type="Proteomes" id="UP000004810">
    <property type="component" value="Unassembled WGS sequence"/>
</dbReference>